<dbReference type="SUPFAM" id="SSF53448">
    <property type="entry name" value="Nucleotide-diphospho-sugar transferases"/>
    <property type="match status" value="1"/>
</dbReference>
<organism evidence="2">
    <name type="scientific">Lacrimispora sp. BS-2</name>
    <dbReference type="NCBI Taxonomy" id="3151850"/>
    <lineage>
        <taxon>Bacteria</taxon>
        <taxon>Bacillati</taxon>
        <taxon>Bacillota</taxon>
        <taxon>Clostridia</taxon>
        <taxon>Lachnospirales</taxon>
        <taxon>Lachnospiraceae</taxon>
        <taxon>Lacrimispora</taxon>
    </lineage>
</organism>
<dbReference type="GO" id="GO:0016758">
    <property type="term" value="F:hexosyltransferase activity"/>
    <property type="evidence" value="ECO:0007669"/>
    <property type="project" value="UniProtKB-ARBA"/>
</dbReference>
<keyword evidence="2" id="KW-0328">Glycosyltransferase</keyword>
<dbReference type="RefSeq" id="WP_349946241.1">
    <property type="nucleotide sequence ID" value="NZ_CP157940.1"/>
</dbReference>
<name>A0AAU7PPC2_9FIRM</name>
<dbReference type="EC" id="2.4.-.-" evidence="2"/>
<evidence type="ECO:0000259" key="1">
    <source>
        <dbReference type="Pfam" id="PF00535"/>
    </source>
</evidence>
<sequence length="327" mass="38324">MKILTVIVPTYNVEKYLDQCLKSFVIPDIMEELEVLIVNDGSTDTSPQIGERYANDYPGTFRMISKENGGHGSTINTGIENAEGRYFKVVDGDDWVIAEGLKNLICFLKTVEADMVLSNYYWVDDLTRKVSKEVPKVCPEDLYGKIVSFNSVSNQIFFKMHAITFRTEILKKIPDKIDEHCYYVDMEYITFPIPFIKTVGAVPDFVYMYRIGQPTQSVSMENMRKRCMQHERVVNRLLEYYEKHMDVSNEAKNCMEKIIARSVTSQYKIYMSFKENNLDKIIFYEKELKKKYFNIFQKITNPAVLVLRWSNYKLYYLISLVVRHSIK</sequence>
<proteinExistence type="predicted"/>
<reference evidence="2" key="1">
    <citation type="submission" date="2024-06" db="EMBL/GenBank/DDBJ databases">
        <title>Lacrimispora cavernae sp. nov., a novel anaerobe isolated from bat guano pile inside a cave.</title>
        <authorList>
            <person name="Miller S.L."/>
            <person name="Lu N."/>
            <person name="King J."/>
            <person name="Sankaranarayanan K."/>
            <person name="Lawson P.A."/>
        </authorList>
    </citation>
    <scope>NUCLEOTIDE SEQUENCE</scope>
    <source>
        <strain evidence="2">BS-2</strain>
    </source>
</reference>
<protein>
    <submittedName>
        <fullName evidence="2">Glycosyltransferase family A protein</fullName>
        <ecNumber evidence="2">2.4.-.-</ecNumber>
    </submittedName>
</protein>
<dbReference type="Pfam" id="PF00535">
    <property type="entry name" value="Glycos_transf_2"/>
    <property type="match status" value="1"/>
</dbReference>
<dbReference type="EMBL" id="CP157940">
    <property type="protein sequence ID" value="XBS53937.1"/>
    <property type="molecule type" value="Genomic_DNA"/>
</dbReference>
<dbReference type="InterPro" id="IPR001173">
    <property type="entry name" value="Glyco_trans_2-like"/>
</dbReference>
<dbReference type="AlphaFoldDB" id="A0AAU7PPC2"/>
<dbReference type="Gene3D" id="3.90.550.10">
    <property type="entry name" value="Spore Coat Polysaccharide Biosynthesis Protein SpsA, Chain A"/>
    <property type="match status" value="1"/>
</dbReference>
<dbReference type="InterPro" id="IPR029044">
    <property type="entry name" value="Nucleotide-diphossugar_trans"/>
</dbReference>
<keyword evidence="2" id="KW-0808">Transferase</keyword>
<dbReference type="CDD" id="cd00761">
    <property type="entry name" value="Glyco_tranf_GTA_type"/>
    <property type="match status" value="1"/>
</dbReference>
<evidence type="ECO:0000313" key="2">
    <source>
        <dbReference type="EMBL" id="XBS53937.1"/>
    </source>
</evidence>
<dbReference type="PANTHER" id="PTHR22916">
    <property type="entry name" value="GLYCOSYLTRANSFERASE"/>
    <property type="match status" value="1"/>
</dbReference>
<dbReference type="PANTHER" id="PTHR22916:SF3">
    <property type="entry name" value="UDP-GLCNAC:BETAGAL BETA-1,3-N-ACETYLGLUCOSAMINYLTRANSFERASE-LIKE PROTEIN 1"/>
    <property type="match status" value="1"/>
</dbReference>
<feature type="domain" description="Glycosyltransferase 2-like" evidence="1">
    <location>
        <begin position="5"/>
        <end position="132"/>
    </location>
</feature>
<gene>
    <name evidence="2" type="ORF">ABFV83_19370</name>
</gene>
<accession>A0AAU7PPC2</accession>